<dbReference type="Pfam" id="PF13844">
    <property type="entry name" value="Glyco_transf_41"/>
    <property type="match status" value="2"/>
</dbReference>
<evidence type="ECO:0000256" key="3">
    <source>
        <dbReference type="ARBA" id="ARBA00011970"/>
    </source>
</evidence>
<evidence type="ECO:0000256" key="4">
    <source>
        <dbReference type="ARBA" id="ARBA00022676"/>
    </source>
</evidence>
<evidence type="ECO:0000256" key="6">
    <source>
        <dbReference type="ARBA" id="ARBA00022737"/>
    </source>
</evidence>
<organism evidence="10 11">
    <name type="scientific">Solemya elarraichensis gill symbiont</name>
    <dbReference type="NCBI Taxonomy" id="1918949"/>
    <lineage>
        <taxon>Bacteria</taxon>
        <taxon>Pseudomonadati</taxon>
        <taxon>Pseudomonadota</taxon>
        <taxon>Gammaproteobacteria</taxon>
        <taxon>sulfur-oxidizing symbionts</taxon>
    </lineage>
</organism>
<dbReference type="SUPFAM" id="SSF48452">
    <property type="entry name" value="TPR-like"/>
    <property type="match status" value="1"/>
</dbReference>
<evidence type="ECO:0000259" key="9">
    <source>
        <dbReference type="Pfam" id="PF13844"/>
    </source>
</evidence>
<feature type="repeat" description="TPR" evidence="8">
    <location>
        <begin position="31"/>
        <end position="64"/>
    </location>
</feature>
<sequence length="656" mass="74124">MEKGLAYAGKGNYKQALKLFDKVLAKEPGNASAWYNKALTLKFLNRIPQSLDAFDKSLALAPNDVETWFAKGVALAENDQHKAALTCYFRALEVRPDFNQVWMNIGMAYSDLGNHEDALQWYDKDLGVRPRDAEVYLNKALSLEQLQRNEEAAGCCETALSIMPSDADVLVKCAHFYQKKGALEDALQCIETAMRIDPDQVGLQVGYLLTKMRMSDWSGFNQLLGTLLPMVKRHESFIAPFALMELVDEPEMQRQVAQAESQAFKLGKFDMEVSRSIQEGGKICIGYYSADLREHPMAHLLEEVISLHDRTRFEVVAFSFRSGNDGDPMRLRLEKSFDRFIDVMNLSDEDIVTMSREIGVDIAINLGGYTAYTRNQVFAYGVAPVQVNYLGFPGTMAADFMDYIIADKTVVTQKTRREVSESVVYMPDTYFPPSRLYEVSSEPLDRIEEGLPESGFVFCCFNRNEKILPAVFSSWMRILDAVPDSVLWLYTGKNRGTAERNLRKEAERMGVDGARIVFARRVGHAEHLARHRLADLFLDTLPYNAHTTATDALWMNLPVLTHIGKAFHARVAASLLHAIELPELVVVTTEEYETRAIELATSSDKLQAIRDKLAANRDESALFNTERYTSNLDKAYLEMIECHRRGEKPTDIVVES</sequence>
<dbReference type="GO" id="GO:0097363">
    <property type="term" value="F:protein O-acetylglucosaminyltransferase activity"/>
    <property type="evidence" value="ECO:0007669"/>
    <property type="project" value="UniProtKB-EC"/>
</dbReference>
<feature type="domain" description="O-GlcNAc transferase C-terminal" evidence="9">
    <location>
        <begin position="226"/>
        <end position="431"/>
    </location>
</feature>
<feature type="repeat" description="TPR" evidence="8">
    <location>
        <begin position="1"/>
        <end position="30"/>
    </location>
</feature>
<evidence type="ECO:0000313" key="10">
    <source>
        <dbReference type="EMBL" id="OOZ39098.1"/>
    </source>
</evidence>
<feature type="repeat" description="TPR" evidence="8">
    <location>
        <begin position="167"/>
        <end position="200"/>
    </location>
</feature>
<dbReference type="Pfam" id="PF14559">
    <property type="entry name" value="TPR_19"/>
    <property type="match status" value="1"/>
</dbReference>
<dbReference type="Pfam" id="PF13432">
    <property type="entry name" value="TPR_16"/>
    <property type="match status" value="2"/>
</dbReference>
<evidence type="ECO:0000256" key="8">
    <source>
        <dbReference type="PROSITE-ProRule" id="PRU00339"/>
    </source>
</evidence>
<dbReference type="Gene3D" id="1.25.40.10">
    <property type="entry name" value="Tetratricopeptide repeat domain"/>
    <property type="match status" value="1"/>
</dbReference>
<dbReference type="InterPro" id="IPR019734">
    <property type="entry name" value="TPR_rpt"/>
</dbReference>
<protein>
    <recommendedName>
        <fullName evidence="3">protein O-GlcNAc transferase</fullName>
        <ecNumber evidence="3">2.4.1.255</ecNumber>
    </recommendedName>
</protein>
<comment type="similarity">
    <text evidence="2">Belongs to the glycosyltransferase 41 family. O-GlcNAc transferase subfamily.</text>
</comment>
<reference evidence="10 11" key="1">
    <citation type="submission" date="2016-11" db="EMBL/GenBank/DDBJ databases">
        <title>Mixed transmission modes and dynamic genome evolution in an obligate animal-bacterial symbiosis.</title>
        <authorList>
            <person name="Russell S.L."/>
            <person name="Corbett-Detig R.B."/>
            <person name="Cavanaugh C.M."/>
        </authorList>
    </citation>
    <scope>NUCLEOTIDE SEQUENCE [LARGE SCALE GENOMIC DNA]</scope>
    <source>
        <strain evidence="10">Sp-SM6</strain>
    </source>
</reference>
<name>A0A1T2L1W6_9GAMM</name>
<evidence type="ECO:0000256" key="7">
    <source>
        <dbReference type="ARBA" id="ARBA00022803"/>
    </source>
</evidence>
<proteinExistence type="inferred from homology"/>
<evidence type="ECO:0000256" key="1">
    <source>
        <dbReference type="ARBA" id="ARBA00004922"/>
    </source>
</evidence>
<dbReference type="InterPro" id="IPR029489">
    <property type="entry name" value="OGT/SEC/SPY_C"/>
</dbReference>
<dbReference type="Gene3D" id="3.40.50.11380">
    <property type="match status" value="1"/>
</dbReference>
<feature type="repeat" description="TPR" evidence="8">
    <location>
        <begin position="99"/>
        <end position="132"/>
    </location>
</feature>
<dbReference type="PANTHER" id="PTHR44998">
    <property type="match status" value="1"/>
</dbReference>
<dbReference type="PROSITE" id="PS50005">
    <property type="entry name" value="TPR"/>
    <property type="match status" value="5"/>
</dbReference>
<evidence type="ECO:0000313" key="11">
    <source>
        <dbReference type="Proteomes" id="UP000190198"/>
    </source>
</evidence>
<dbReference type="Gene3D" id="3.40.50.2000">
    <property type="entry name" value="Glycogen Phosphorylase B"/>
    <property type="match status" value="1"/>
</dbReference>
<gene>
    <name evidence="10" type="ORF">BOW52_07655</name>
</gene>
<dbReference type="PANTHER" id="PTHR44998:SF1">
    <property type="entry name" value="UDP-N-ACETYLGLUCOSAMINE--PEPTIDE N-ACETYLGLUCOSAMINYLTRANSFERASE 110 KDA SUBUNIT"/>
    <property type="match status" value="1"/>
</dbReference>
<dbReference type="EC" id="2.4.1.255" evidence="3"/>
<keyword evidence="4" id="KW-0328">Glycosyltransferase</keyword>
<dbReference type="Proteomes" id="UP000190198">
    <property type="component" value="Unassembled WGS sequence"/>
</dbReference>
<keyword evidence="7 8" id="KW-0802">TPR repeat</keyword>
<feature type="repeat" description="TPR" evidence="8">
    <location>
        <begin position="65"/>
        <end position="98"/>
    </location>
</feature>
<dbReference type="EMBL" id="MPRK01000141">
    <property type="protein sequence ID" value="OOZ39098.1"/>
    <property type="molecule type" value="Genomic_DNA"/>
</dbReference>
<dbReference type="InterPro" id="IPR011990">
    <property type="entry name" value="TPR-like_helical_dom_sf"/>
</dbReference>
<evidence type="ECO:0000256" key="2">
    <source>
        <dbReference type="ARBA" id="ARBA00005386"/>
    </source>
</evidence>
<dbReference type="AlphaFoldDB" id="A0A1T2L1W6"/>
<dbReference type="GO" id="GO:0006493">
    <property type="term" value="P:protein O-linked glycosylation"/>
    <property type="evidence" value="ECO:0007669"/>
    <property type="project" value="TreeGrafter"/>
</dbReference>
<keyword evidence="6" id="KW-0677">Repeat</keyword>
<comment type="pathway">
    <text evidence="1">Protein modification; protein glycosylation.</text>
</comment>
<keyword evidence="11" id="KW-1185">Reference proteome</keyword>
<accession>A0A1T2L1W6</accession>
<feature type="domain" description="O-GlcNAc transferase C-terminal" evidence="9">
    <location>
        <begin position="446"/>
        <end position="632"/>
    </location>
</feature>
<keyword evidence="5" id="KW-0808">Transferase</keyword>
<comment type="caution">
    <text evidence="10">The sequence shown here is derived from an EMBL/GenBank/DDBJ whole genome shotgun (WGS) entry which is preliminary data.</text>
</comment>
<evidence type="ECO:0000256" key="5">
    <source>
        <dbReference type="ARBA" id="ARBA00022679"/>
    </source>
</evidence>
<dbReference type="SMART" id="SM00028">
    <property type="entry name" value="TPR"/>
    <property type="match status" value="6"/>
</dbReference>